<dbReference type="InterPro" id="IPR011009">
    <property type="entry name" value="Kinase-like_dom_sf"/>
</dbReference>
<dbReference type="AlphaFoldDB" id="A0A1G4TNC1"/>
<dbReference type="InterPro" id="IPR050154">
    <property type="entry name" value="UbiB_kinase"/>
</dbReference>
<dbReference type="Proteomes" id="UP000198601">
    <property type="component" value="Unassembled WGS sequence"/>
</dbReference>
<gene>
    <name evidence="4" type="ORF">SAMN04487970_105929</name>
</gene>
<feature type="domain" description="ABC1 atypical kinase-like" evidence="3">
    <location>
        <begin position="95"/>
        <end position="339"/>
    </location>
</feature>
<comment type="similarity">
    <text evidence="1">Belongs to the protein kinase superfamily. ADCK protein kinase family.</text>
</comment>
<feature type="transmembrane region" description="Helical" evidence="2">
    <location>
        <begin position="500"/>
        <end position="522"/>
    </location>
</feature>
<dbReference type="PANTHER" id="PTHR10566">
    <property type="entry name" value="CHAPERONE-ACTIVITY OF BC1 COMPLEX CABC1 -RELATED"/>
    <property type="match status" value="1"/>
</dbReference>
<protein>
    <submittedName>
        <fullName evidence="4">2-octaprenylphenol hydroxylase</fullName>
    </submittedName>
</protein>
<evidence type="ECO:0000256" key="2">
    <source>
        <dbReference type="SAM" id="Phobius"/>
    </source>
</evidence>
<proteinExistence type="inferred from homology"/>
<dbReference type="SUPFAM" id="SSF56112">
    <property type="entry name" value="Protein kinase-like (PK-like)"/>
    <property type="match status" value="1"/>
</dbReference>
<evidence type="ECO:0000259" key="3">
    <source>
        <dbReference type="Pfam" id="PF03109"/>
    </source>
</evidence>
<dbReference type="Pfam" id="PF03109">
    <property type="entry name" value="ABC1"/>
    <property type="match status" value="1"/>
</dbReference>
<accession>A0A1G4TNC1</accession>
<dbReference type="InterPro" id="IPR004147">
    <property type="entry name" value="ABC1_dom"/>
</dbReference>
<dbReference type="EMBL" id="FMTT01000059">
    <property type="protein sequence ID" value="SCW82930.1"/>
    <property type="molecule type" value="Genomic_DNA"/>
</dbReference>
<keyword evidence="2" id="KW-1133">Transmembrane helix</keyword>
<keyword evidence="5" id="KW-1185">Reference proteome</keyword>
<reference evidence="5" key="1">
    <citation type="submission" date="2016-10" db="EMBL/GenBank/DDBJ databases">
        <authorList>
            <person name="Varghese N."/>
            <person name="Submissions S."/>
        </authorList>
    </citation>
    <scope>NUCLEOTIDE SEQUENCE [LARGE SCALE GENOMIC DNA]</scope>
    <source>
        <strain evidence="5">CGMCC 1.8946</strain>
    </source>
</reference>
<dbReference type="CDD" id="cd05121">
    <property type="entry name" value="ABC1_ADCK3-like"/>
    <property type="match status" value="1"/>
</dbReference>
<keyword evidence="2" id="KW-0472">Membrane</keyword>
<keyword evidence="2" id="KW-0812">Transmembrane</keyword>
<name>A0A1G4TNC1_9BACL</name>
<sequence>MSLGRKIRHLQRYRDIAKAFARNGLGFLVKELGLPDLLAGTRIGLNERREARSRSIGERIRTFLEELGPTFVKIGQIASTRPDLLPAHIIDELVKLQDRVPPFPFEQVREVLENEFGEPFEKLFAEFQETPIAAASIGQVHLARLHTGEPVAVKVQRPNIRSIVETDLEILDDLARLAEHRLDWAAKYQVRDMVYELSQSLRAELDYTNEGRSAQRMAKPFERDSDVRIPAIYWDYSSRNVLTMEYLEGVKPIETERLQELGYEPKKLAETIARIVFQQIFVEGFFHADPHPGNIIVLPGGVIGLIDFGMVGRLTPMMKYHFGSLLIAMRRNSTDGVIKAIEGIGIIPDDVDMDSLRADVDELREKYYDVPLSRVKLGESVNDLLAVAYEHRVRIPADLTLLGKALLTLEGVVTSLDPTFSVISIAEPFGRKLFAERFSPRNVADSVWHQVNEAAALLTETPMKLRELLGMMKKGKLRFEISIAELDALMRKMDRISNRLSFSIVLLAFSIIMAGLIIGSSLGRQSTLLWNFPVIEIGFCVATLMFLGLLLSIFKSGRF</sequence>
<dbReference type="OrthoDB" id="9795390at2"/>
<evidence type="ECO:0000313" key="4">
    <source>
        <dbReference type="EMBL" id="SCW82930.1"/>
    </source>
</evidence>
<dbReference type="STRING" id="624147.SAMN04487970_105929"/>
<dbReference type="PANTHER" id="PTHR10566:SF113">
    <property type="entry name" value="PROTEIN ACTIVITY OF BC1 COMPLEX KINASE 7, CHLOROPLASTIC"/>
    <property type="match status" value="1"/>
</dbReference>
<evidence type="ECO:0000256" key="1">
    <source>
        <dbReference type="ARBA" id="ARBA00009670"/>
    </source>
</evidence>
<evidence type="ECO:0000313" key="5">
    <source>
        <dbReference type="Proteomes" id="UP000198601"/>
    </source>
</evidence>
<dbReference type="RefSeq" id="WP_090676359.1">
    <property type="nucleotide sequence ID" value="NZ_FMTT01000059.1"/>
</dbReference>
<organism evidence="4 5">
    <name type="scientific">Paenibacillus tianmuensis</name>
    <dbReference type="NCBI Taxonomy" id="624147"/>
    <lineage>
        <taxon>Bacteria</taxon>
        <taxon>Bacillati</taxon>
        <taxon>Bacillota</taxon>
        <taxon>Bacilli</taxon>
        <taxon>Bacillales</taxon>
        <taxon>Paenibacillaceae</taxon>
        <taxon>Paenibacillus</taxon>
    </lineage>
</organism>
<feature type="transmembrane region" description="Helical" evidence="2">
    <location>
        <begin position="528"/>
        <end position="554"/>
    </location>
</feature>